<dbReference type="Proteomes" id="UP000603453">
    <property type="component" value="Unassembled WGS sequence"/>
</dbReference>
<reference evidence="6" key="1">
    <citation type="submission" date="2020-12" db="EMBL/GenBank/DDBJ databases">
        <title>Metabolic potential, ecology and presence of endohyphal bacteria is reflected in genomic diversity of Mucoromycotina.</title>
        <authorList>
            <person name="Muszewska A."/>
            <person name="Okrasinska A."/>
            <person name="Steczkiewicz K."/>
            <person name="Drgas O."/>
            <person name="Orlowska M."/>
            <person name="Perlinska-Lenart U."/>
            <person name="Aleksandrzak-Piekarczyk T."/>
            <person name="Szatraj K."/>
            <person name="Zielenkiewicz U."/>
            <person name="Pilsyk S."/>
            <person name="Malc E."/>
            <person name="Mieczkowski P."/>
            <person name="Kruszewska J.S."/>
            <person name="Biernat P."/>
            <person name="Pawlowska J."/>
        </authorList>
    </citation>
    <scope>NUCLEOTIDE SEQUENCE</scope>
    <source>
        <strain evidence="6">WA0000017839</strain>
    </source>
</reference>
<dbReference type="GO" id="GO:0031505">
    <property type="term" value="P:fungal-type cell wall organization"/>
    <property type="evidence" value="ECO:0007669"/>
    <property type="project" value="TreeGrafter"/>
</dbReference>
<dbReference type="PANTHER" id="PTHR10963:SF22">
    <property type="entry name" value="GLYCOSIDASE CRH2-RELATED"/>
    <property type="match status" value="1"/>
</dbReference>
<protein>
    <recommendedName>
        <fullName evidence="5">GH16 domain-containing protein</fullName>
    </recommendedName>
</protein>
<sequence length="308" mass="33414">MYLPKLSIGAIALLSIMSQSVMAAPAAKKAHTAVNATAPEDTSSLNACTNSITVFNDENGTGEWKEETNAKSGWSVDDDGLELVLEPPQKFVRLTNASDYGNPYNEFASPNAPNFIAPQLLHYGKVTYQLKTSGVAGAVTAAILMAPGGGDEIDFEMLGGDRNKVQTNYFYAGGIVYGVNGGDHDTEDTAAGFHNYTIDWYATRMFKSDLPEIYLTVFLKNRSPEQIQWLVDGTVIRTTTKKETCNDKNVCSFPSHPTSVQVGLWDSSDPSSTAEWAKGPINWNTTESVTAVIKSVSIECNPEYNQIA</sequence>
<evidence type="ECO:0000259" key="5">
    <source>
        <dbReference type="PROSITE" id="PS51762"/>
    </source>
</evidence>
<proteinExistence type="predicted"/>
<dbReference type="EMBL" id="JAEPRD010000023">
    <property type="protein sequence ID" value="KAG2207743.1"/>
    <property type="molecule type" value="Genomic_DNA"/>
</dbReference>
<dbReference type="PANTHER" id="PTHR10963">
    <property type="entry name" value="GLYCOSYL HYDROLASE-RELATED"/>
    <property type="match status" value="1"/>
</dbReference>
<name>A0A8H7V8X2_9FUNG</name>
<accession>A0A8H7V8X2</accession>
<evidence type="ECO:0000313" key="7">
    <source>
        <dbReference type="Proteomes" id="UP000603453"/>
    </source>
</evidence>
<keyword evidence="7" id="KW-1185">Reference proteome</keyword>
<dbReference type="PROSITE" id="PS51762">
    <property type="entry name" value="GH16_2"/>
    <property type="match status" value="1"/>
</dbReference>
<keyword evidence="1 4" id="KW-0732">Signal</keyword>
<dbReference type="GO" id="GO:0005975">
    <property type="term" value="P:carbohydrate metabolic process"/>
    <property type="evidence" value="ECO:0007669"/>
    <property type="project" value="InterPro"/>
</dbReference>
<dbReference type="AlphaFoldDB" id="A0A8H7V8X2"/>
<feature type="domain" description="GH16" evidence="5">
    <location>
        <begin position="31"/>
        <end position="285"/>
    </location>
</feature>
<dbReference type="Pfam" id="PF00722">
    <property type="entry name" value="Glyco_hydro_16"/>
    <property type="match status" value="2"/>
</dbReference>
<feature type="chain" id="PRO_5034334654" description="GH16 domain-containing protein" evidence="4">
    <location>
        <begin position="24"/>
        <end position="308"/>
    </location>
</feature>
<dbReference type="Gene3D" id="2.60.120.200">
    <property type="match status" value="1"/>
</dbReference>
<gene>
    <name evidence="6" type="ORF">INT47_011863</name>
</gene>
<dbReference type="GO" id="GO:0016757">
    <property type="term" value="F:glycosyltransferase activity"/>
    <property type="evidence" value="ECO:0007669"/>
    <property type="project" value="TreeGrafter"/>
</dbReference>
<keyword evidence="2" id="KW-0378">Hydrolase</keyword>
<evidence type="ECO:0000256" key="4">
    <source>
        <dbReference type="SAM" id="SignalP"/>
    </source>
</evidence>
<dbReference type="GO" id="GO:0004553">
    <property type="term" value="F:hydrolase activity, hydrolyzing O-glycosyl compounds"/>
    <property type="evidence" value="ECO:0007669"/>
    <property type="project" value="InterPro"/>
</dbReference>
<dbReference type="GO" id="GO:0009277">
    <property type="term" value="C:fungal-type cell wall"/>
    <property type="evidence" value="ECO:0007669"/>
    <property type="project" value="TreeGrafter"/>
</dbReference>
<organism evidence="6 7">
    <name type="scientific">Mucor saturninus</name>
    <dbReference type="NCBI Taxonomy" id="64648"/>
    <lineage>
        <taxon>Eukaryota</taxon>
        <taxon>Fungi</taxon>
        <taxon>Fungi incertae sedis</taxon>
        <taxon>Mucoromycota</taxon>
        <taxon>Mucoromycotina</taxon>
        <taxon>Mucoromycetes</taxon>
        <taxon>Mucorales</taxon>
        <taxon>Mucorineae</taxon>
        <taxon>Mucoraceae</taxon>
        <taxon>Mucor</taxon>
    </lineage>
</organism>
<dbReference type="SUPFAM" id="SSF49899">
    <property type="entry name" value="Concanavalin A-like lectins/glucanases"/>
    <property type="match status" value="1"/>
</dbReference>
<dbReference type="InterPro" id="IPR013320">
    <property type="entry name" value="ConA-like_dom_sf"/>
</dbReference>
<keyword evidence="3" id="KW-0326">Glycosidase</keyword>
<feature type="signal peptide" evidence="4">
    <location>
        <begin position="1"/>
        <end position="23"/>
    </location>
</feature>
<dbReference type="InterPro" id="IPR000757">
    <property type="entry name" value="Beta-glucanase-like"/>
</dbReference>
<evidence type="ECO:0000256" key="3">
    <source>
        <dbReference type="ARBA" id="ARBA00023295"/>
    </source>
</evidence>
<evidence type="ECO:0000256" key="1">
    <source>
        <dbReference type="ARBA" id="ARBA00022729"/>
    </source>
</evidence>
<comment type="caution">
    <text evidence="6">The sequence shown here is derived from an EMBL/GenBank/DDBJ whole genome shotgun (WGS) entry which is preliminary data.</text>
</comment>
<evidence type="ECO:0000256" key="2">
    <source>
        <dbReference type="ARBA" id="ARBA00022801"/>
    </source>
</evidence>
<evidence type="ECO:0000313" key="6">
    <source>
        <dbReference type="EMBL" id="KAG2207743.1"/>
    </source>
</evidence>
<dbReference type="InterPro" id="IPR050546">
    <property type="entry name" value="Glycosyl_Hydrlase_16"/>
</dbReference>
<dbReference type="OrthoDB" id="4781at2759"/>